<dbReference type="InterPro" id="IPR029069">
    <property type="entry name" value="HotDog_dom_sf"/>
</dbReference>
<proteinExistence type="inferred from homology"/>
<keyword evidence="7 9" id="KW-0456">Lyase</keyword>
<comment type="subcellular location">
    <subcellularLocation>
        <location evidence="1 9">Cytoplasm</location>
    </subcellularLocation>
</comment>
<evidence type="ECO:0000256" key="7">
    <source>
        <dbReference type="ARBA" id="ARBA00023239"/>
    </source>
</evidence>
<dbReference type="EC" id="4.2.1.59" evidence="9"/>
<dbReference type="NCBIfam" id="TIGR01750">
    <property type="entry name" value="fabZ"/>
    <property type="match status" value="1"/>
</dbReference>
<evidence type="ECO:0000256" key="1">
    <source>
        <dbReference type="ARBA" id="ARBA00004496"/>
    </source>
</evidence>
<evidence type="ECO:0000256" key="4">
    <source>
        <dbReference type="ARBA" id="ARBA00022516"/>
    </source>
</evidence>
<dbReference type="SUPFAM" id="SSF54637">
    <property type="entry name" value="Thioesterase/thiol ester dehydrase-isomerase"/>
    <property type="match status" value="1"/>
</dbReference>
<dbReference type="NCBIfam" id="NF000582">
    <property type="entry name" value="PRK00006.1"/>
    <property type="match status" value="1"/>
</dbReference>
<dbReference type="HAMAP" id="MF_00406">
    <property type="entry name" value="FabZ"/>
    <property type="match status" value="1"/>
</dbReference>
<dbReference type="InterPro" id="IPR010084">
    <property type="entry name" value="FabZ"/>
</dbReference>
<evidence type="ECO:0000256" key="9">
    <source>
        <dbReference type="HAMAP-Rule" id="MF_00406"/>
    </source>
</evidence>
<keyword evidence="4 9" id="KW-0444">Lipid biosynthesis</keyword>
<keyword evidence="6 9" id="KW-0443">Lipid metabolism</keyword>
<evidence type="ECO:0000313" key="10">
    <source>
        <dbReference type="EMBL" id="MTD93400.1"/>
    </source>
</evidence>
<dbReference type="Proteomes" id="UP000440694">
    <property type="component" value="Unassembled WGS sequence"/>
</dbReference>
<dbReference type="GO" id="GO:0005737">
    <property type="term" value="C:cytoplasm"/>
    <property type="evidence" value="ECO:0007669"/>
    <property type="project" value="UniProtKB-SubCell"/>
</dbReference>
<keyword evidence="3 9" id="KW-0963">Cytoplasm</keyword>
<dbReference type="PANTHER" id="PTHR30272:SF1">
    <property type="entry name" value="3-HYDROXYACYL-[ACYL-CARRIER-PROTEIN] DEHYDRATASE"/>
    <property type="match status" value="1"/>
</dbReference>
<accession>A0A6I3KHC9</accession>
<protein>
    <recommendedName>
        <fullName evidence="9">3-hydroxyacyl-[acyl-carrier-protein] dehydratase FabZ</fullName>
        <ecNumber evidence="9">4.2.1.59</ecNumber>
    </recommendedName>
    <alternativeName>
        <fullName evidence="9">(3R)-hydroxymyristoyl-[acyl-carrier-protein] dehydratase</fullName>
        <shortName evidence="9">(3R)-hydroxymyristoyl-ACP dehydrase</shortName>
    </alternativeName>
    <alternativeName>
        <fullName evidence="9">Beta-hydroxyacyl-ACP dehydratase</fullName>
    </alternativeName>
</protein>
<name>A0A6I3KHC9_9HYPH</name>
<dbReference type="CDD" id="cd01288">
    <property type="entry name" value="FabZ"/>
    <property type="match status" value="1"/>
</dbReference>
<evidence type="ECO:0000256" key="5">
    <source>
        <dbReference type="ARBA" id="ARBA00022556"/>
    </source>
</evidence>
<feature type="active site" evidence="9">
    <location>
        <position position="59"/>
    </location>
</feature>
<dbReference type="GO" id="GO:0016020">
    <property type="term" value="C:membrane"/>
    <property type="evidence" value="ECO:0007669"/>
    <property type="project" value="GOC"/>
</dbReference>
<comment type="function">
    <text evidence="8 9">Involved in unsaturated fatty acids biosynthesis. Catalyzes the dehydration of short chain beta-hydroxyacyl-ACPs and long chain saturated and unsaturated beta-hydroxyacyl-ACPs.</text>
</comment>
<dbReference type="GO" id="GO:0006633">
    <property type="term" value="P:fatty acid biosynthetic process"/>
    <property type="evidence" value="ECO:0007669"/>
    <property type="project" value="UniProtKB-UniRule"/>
</dbReference>
<dbReference type="Pfam" id="PF07977">
    <property type="entry name" value="FabA"/>
    <property type="match status" value="1"/>
</dbReference>
<evidence type="ECO:0000256" key="2">
    <source>
        <dbReference type="ARBA" id="ARBA00009174"/>
    </source>
</evidence>
<comment type="similarity">
    <text evidence="2 9">Belongs to the thioester dehydratase family. FabZ subfamily.</text>
</comment>
<dbReference type="FunFam" id="3.10.129.10:FF:000001">
    <property type="entry name" value="3-hydroxyacyl-[acyl-carrier-protein] dehydratase FabZ"/>
    <property type="match status" value="1"/>
</dbReference>
<dbReference type="AlphaFoldDB" id="A0A6I3KHC9"/>
<dbReference type="Gene3D" id="3.10.129.10">
    <property type="entry name" value="Hotdog Thioesterase"/>
    <property type="match status" value="1"/>
</dbReference>
<evidence type="ECO:0000256" key="3">
    <source>
        <dbReference type="ARBA" id="ARBA00022490"/>
    </source>
</evidence>
<comment type="catalytic activity">
    <reaction evidence="9">
        <text>a (3R)-hydroxyacyl-[ACP] = a (2E)-enoyl-[ACP] + H2O</text>
        <dbReference type="Rhea" id="RHEA:13097"/>
        <dbReference type="Rhea" id="RHEA-COMP:9925"/>
        <dbReference type="Rhea" id="RHEA-COMP:9945"/>
        <dbReference type="ChEBI" id="CHEBI:15377"/>
        <dbReference type="ChEBI" id="CHEBI:78784"/>
        <dbReference type="ChEBI" id="CHEBI:78827"/>
        <dbReference type="EC" id="4.2.1.59"/>
    </reaction>
</comment>
<dbReference type="PANTHER" id="PTHR30272">
    <property type="entry name" value="3-HYDROXYACYL-[ACYL-CARRIER-PROTEIN] DEHYDRATASE"/>
    <property type="match status" value="1"/>
</dbReference>
<reference evidence="10 11" key="1">
    <citation type="submission" date="2019-11" db="EMBL/GenBank/DDBJ databases">
        <title>Identification of a novel strain.</title>
        <authorList>
            <person name="Xu Q."/>
            <person name="Wang G."/>
        </authorList>
    </citation>
    <scope>NUCLEOTIDE SEQUENCE [LARGE SCALE GENOMIC DNA]</scope>
    <source>
        <strain evidence="11">xq</strain>
    </source>
</reference>
<dbReference type="InterPro" id="IPR013114">
    <property type="entry name" value="FabA_FabZ"/>
</dbReference>
<comment type="caution">
    <text evidence="10">The sequence shown here is derived from an EMBL/GenBank/DDBJ whole genome shotgun (WGS) entry which is preliminary data.</text>
</comment>
<gene>
    <name evidence="9 10" type="primary">fabZ</name>
    <name evidence="10" type="ORF">GIW81_03500</name>
</gene>
<evidence type="ECO:0000313" key="11">
    <source>
        <dbReference type="Proteomes" id="UP000440694"/>
    </source>
</evidence>
<organism evidence="10 11">
    <name type="scientific">Hyphomicrobium album</name>
    <dbReference type="NCBI Taxonomy" id="2665159"/>
    <lineage>
        <taxon>Bacteria</taxon>
        <taxon>Pseudomonadati</taxon>
        <taxon>Pseudomonadota</taxon>
        <taxon>Alphaproteobacteria</taxon>
        <taxon>Hyphomicrobiales</taxon>
        <taxon>Hyphomicrobiaceae</taxon>
        <taxon>Hyphomicrobium</taxon>
    </lineage>
</organism>
<sequence length="169" mass="18809">MADKQAKPALGTADIVKVMQLLPHRYPFLMLDRIFDMDSDRSCVGVKNVTINEPFFQGHFPQYPVMPGVLIIEGLAQTAGALCVSSLEEGYRAELVYFMGIDRAKFRRPVLPGDTIHYHVRKIRNRGRVWRFYGEAKVNGYIVAEAEVSAMLADTAEARAFAAGATKNG</sequence>
<dbReference type="GO" id="GO:0019171">
    <property type="term" value="F:(3R)-hydroxyacyl-[acyl-carrier-protein] dehydratase activity"/>
    <property type="evidence" value="ECO:0007669"/>
    <property type="project" value="UniProtKB-EC"/>
</dbReference>
<evidence type="ECO:0000256" key="8">
    <source>
        <dbReference type="ARBA" id="ARBA00025049"/>
    </source>
</evidence>
<dbReference type="EMBL" id="WMBQ01000001">
    <property type="protein sequence ID" value="MTD93400.1"/>
    <property type="molecule type" value="Genomic_DNA"/>
</dbReference>
<evidence type="ECO:0000256" key="6">
    <source>
        <dbReference type="ARBA" id="ARBA00023098"/>
    </source>
</evidence>
<dbReference type="RefSeq" id="WP_154737943.1">
    <property type="nucleotide sequence ID" value="NZ_WMBQ01000001.1"/>
</dbReference>
<dbReference type="GO" id="GO:0009245">
    <property type="term" value="P:lipid A biosynthetic process"/>
    <property type="evidence" value="ECO:0007669"/>
    <property type="project" value="UniProtKB-UniRule"/>
</dbReference>
<keyword evidence="11" id="KW-1185">Reference proteome</keyword>
<keyword evidence="5 9" id="KW-0441">Lipid A biosynthesis</keyword>